<dbReference type="Gene3D" id="3.60.21.70">
    <property type="entry name" value="PhoD-like phosphatase"/>
    <property type="match status" value="1"/>
</dbReference>
<feature type="compositionally biased region" description="Basic and acidic residues" evidence="1">
    <location>
        <begin position="635"/>
        <end position="646"/>
    </location>
</feature>
<feature type="compositionally biased region" description="Pro residues" evidence="1">
    <location>
        <begin position="300"/>
        <end position="309"/>
    </location>
</feature>
<name>A0ABS4VR22_9PSEU</name>
<dbReference type="PANTHER" id="PTHR37031">
    <property type="entry name" value="METALLOPHOSPHATASE BINDING DOMAIN PROTEIN"/>
    <property type="match status" value="1"/>
</dbReference>
<dbReference type="SUPFAM" id="SSF56300">
    <property type="entry name" value="Metallo-dependent phosphatases"/>
    <property type="match status" value="1"/>
</dbReference>
<feature type="compositionally biased region" description="Basic and acidic residues" evidence="1">
    <location>
        <begin position="342"/>
        <end position="354"/>
    </location>
</feature>
<accession>A0ABS4VR22</accession>
<dbReference type="EMBL" id="JAGINU010000001">
    <property type="protein sequence ID" value="MBP2366367.1"/>
    <property type="molecule type" value="Genomic_DNA"/>
</dbReference>
<dbReference type="PANTHER" id="PTHR37031:SF2">
    <property type="entry name" value="PHOD-LIKE PHOSPHATASE METALLOPHOSPHATASE DOMAIN-CONTAINING PROTEIN"/>
    <property type="match status" value="1"/>
</dbReference>
<evidence type="ECO:0000313" key="2">
    <source>
        <dbReference type="EMBL" id="MBP2366367.1"/>
    </source>
</evidence>
<evidence type="ECO:0000313" key="3">
    <source>
        <dbReference type="Proteomes" id="UP001519295"/>
    </source>
</evidence>
<reference evidence="2 3" key="1">
    <citation type="submission" date="2021-03" db="EMBL/GenBank/DDBJ databases">
        <title>Sequencing the genomes of 1000 actinobacteria strains.</title>
        <authorList>
            <person name="Klenk H.-P."/>
        </authorList>
    </citation>
    <scope>NUCLEOTIDE SEQUENCE [LARGE SCALE GENOMIC DNA]</scope>
    <source>
        <strain evidence="2 3">DSM 45256</strain>
    </source>
</reference>
<dbReference type="RefSeq" id="WP_210026410.1">
    <property type="nucleotide sequence ID" value="NZ_JAGINU010000001.1"/>
</dbReference>
<dbReference type="Proteomes" id="UP001519295">
    <property type="component" value="Unassembled WGS sequence"/>
</dbReference>
<keyword evidence="3" id="KW-1185">Reference proteome</keyword>
<proteinExistence type="predicted"/>
<gene>
    <name evidence="2" type="ORF">JOF36_002063</name>
</gene>
<organism evidence="2 3">
    <name type="scientific">Pseudonocardia parietis</name>
    <dbReference type="NCBI Taxonomy" id="570936"/>
    <lineage>
        <taxon>Bacteria</taxon>
        <taxon>Bacillati</taxon>
        <taxon>Actinomycetota</taxon>
        <taxon>Actinomycetes</taxon>
        <taxon>Pseudonocardiales</taxon>
        <taxon>Pseudonocardiaceae</taxon>
        <taxon>Pseudonocardia</taxon>
    </lineage>
</organism>
<evidence type="ECO:0008006" key="4">
    <source>
        <dbReference type="Google" id="ProtNLM"/>
    </source>
</evidence>
<dbReference type="InterPro" id="IPR029052">
    <property type="entry name" value="Metallo-depent_PP-like"/>
</dbReference>
<protein>
    <recommendedName>
        <fullName evidence="4">PhoD-like phosphatase</fullName>
    </recommendedName>
</protein>
<dbReference type="InterPro" id="IPR038607">
    <property type="entry name" value="PhoD-like_sf"/>
</dbReference>
<feature type="region of interest" description="Disordered" evidence="1">
    <location>
        <begin position="294"/>
        <end position="319"/>
    </location>
</feature>
<sequence length="658" mass="72014">MTGPTAQRFQHALFRLGQWLLGHRGGPEGDIEPGLSVVEKDAGVRQVRLWIGTLVHDCDAETVDATVTVTGPAGDARVTTTLLRFGFDSERAVSGWKPDTRFFHGHVVVDHLEPDAWGEATVELAPVPGLREEHRRGSCRVRTLPPRIDVGGSLTALVGSCYDADTDTTNALDAAFRHLRDHVAAPDLTLLTGDQVYADAPAKFYGTMARSTPRTYGLLEYWTSWGMQRYGEHRHLGMRELMGHGPHWFLPDDHEFWNGWPHASVTARHSYANIGRAGRGELRRRLAALRHRAGTEIPYPADPGPPPSDPLVQNYHPPHPDEWDAWGRSAFDLFGSFQTPSVRDRDTGRITRGELDDDPAADPLRPPRHGPRGEVHRPLNQLVQRIDLDEVQIALLDTRTRRTRRTDDHRYSAFVDDEQLDRVLAIAAEAPILVLVSPQPLLVPPYRTRLRDRPLGARVERALDLQIADYPDQYARFWDGLVAARDGRPTVTVGGDIHSSYIGHSPELPLLEVVSSPMSLVAGSTLTETLFAAPARLLRALSGGSAIRDPYAPGAPLARIGDLRSRAAVGDADDVGDAGDAGDVAVSLAGLGRGSPEGLGHFTLTHPEEHRFVLTAALHLRASLAAGHTGGTREVTVELRTDRRGPDAMGPPEVTPQA</sequence>
<feature type="region of interest" description="Disordered" evidence="1">
    <location>
        <begin position="337"/>
        <end position="375"/>
    </location>
</feature>
<comment type="caution">
    <text evidence="2">The sequence shown here is derived from an EMBL/GenBank/DDBJ whole genome shotgun (WGS) entry which is preliminary data.</text>
</comment>
<feature type="region of interest" description="Disordered" evidence="1">
    <location>
        <begin position="629"/>
        <end position="658"/>
    </location>
</feature>
<evidence type="ECO:0000256" key="1">
    <source>
        <dbReference type="SAM" id="MobiDB-lite"/>
    </source>
</evidence>